<reference evidence="1 2" key="1">
    <citation type="submission" date="2017-11" db="EMBL/GenBank/DDBJ databases">
        <title>De-novo sequencing of pomegranate (Punica granatum L.) genome.</title>
        <authorList>
            <person name="Akparov Z."/>
            <person name="Amiraslanov A."/>
            <person name="Hajiyeva S."/>
            <person name="Abbasov M."/>
            <person name="Kaur K."/>
            <person name="Hamwieh A."/>
            <person name="Solovyev V."/>
            <person name="Salamov A."/>
            <person name="Braich B."/>
            <person name="Kosarev P."/>
            <person name="Mahmoud A."/>
            <person name="Hajiyev E."/>
            <person name="Babayeva S."/>
            <person name="Izzatullayeva V."/>
            <person name="Mammadov A."/>
            <person name="Mammadov A."/>
            <person name="Sharifova S."/>
            <person name="Ojaghi J."/>
            <person name="Eynullazada K."/>
            <person name="Bayramov B."/>
            <person name="Abdulazimova A."/>
            <person name="Shahmuradov I."/>
        </authorList>
    </citation>
    <scope>NUCLEOTIDE SEQUENCE [LARGE SCALE GENOMIC DNA]</scope>
    <source>
        <strain evidence="2">cv. AG2017</strain>
        <tissue evidence="1">Leaf</tissue>
    </source>
</reference>
<evidence type="ECO:0000313" key="2">
    <source>
        <dbReference type="Proteomes" id="UP000233551"/>
    </source>
</evidence>
<dbReference type="EMBL" id="PGOL01000042">
    <property type="protein sequence ID" value="PKI78538.1"/>
    <property type="molecule type" value="Genomic_DNA"/>
</dbReference>
<protein>
    <submittedName>
        <fullName evidence="1">Uncharacterized protein</fullName>
    </submittedName>
</protein>
<evidence type="ECO:0000313" key="1">
    <source>
        <dbReference type="EMBL" id="PKI78538.1"/>
    </source>
</evidence>
<dbReference type="Proteomes" id="UP000233551">
    <property type="component" value="Unassembled WGS sequence"/>
</dbReference>
<sequence length="110" mass="12071">MAYVEGDLDRMCESWLDISRELDRSNGYSHCLSILGIPRISRPGQLTGPRPLGCKQVVATPSHLSSSCVPGKMDTPKPRCMGARITCPDEIKIRVRTPLSFHGPCSTQSD</sequence>
<proteinExistence type="predicted"/>
<comment type="caution">
    <text evidence="1">The sequence shown here is derived from an EMBL/GenBank/DDBJ whole genome shotgun (WGS) entry which is preliminary data.</text>
</comment>
<organism evidence="1 2">
    <name type="scientific">Punica granatum</name>
    <name type="common">Pomegranate</name>
    <dbReference type="NCBI Taxonomy" id="22663"/>
    <lineage>
        <taxon>Eukaryota</taxon>
        <taxon>Viridiplantae</taxon>
        <taxon>Streptophyta</taxon>
        <taxon>Embryophyta</taxon>
        <taxon>Tracheophyta</taxon>
        <taxon>Spermatophyta</taxon>
        <taxon>Magnoliopsida</taxon>
        <taxon>eudicotyledons</taxon>
        <taxon>Gunneridae</taxon>
        <taxon>Pentapetalae</taxon>
        <taxon>rosids</taxon>
        <taxon>malvids</taxon>
        <taxon>Myrtales</taxon>
        <taxon>Lythraceae</taxon>
        <taxon>Punica</taxon>
    </lineage>
</organism>
<accession>A0A2I0LCX6</accession>
<dbReference type="AlphaFoldDB" id="A0A2I0LCX6"/>
<keyword evidence="2" id="KW-1185">Reference proteome</keyword>
<gene>
    <name evidence="1" type="ORF">CRG98_001067</name>
</gene>
<name>A0A2I0LCX6_PUNGR</name>